<proteinExistence type="predicted"/>
<feature type="transmembrane region" description="Helical" evidence="1">
    <location>
        <begin position="319"/>
        <end position="344"/>
    </location>
</feature>
<sequence length="399" mass="43819">MNRLVIRLLSRHISPLQLFGFFVANLIGMAIILLGCQFYQDATSVLGAKDHFMKGDYIIISKQVRGGLFGGKKSNSFSTSEIEELSKQDFALRVGRFLPSKFRVSAGLTLGIGMSTYMFFEAVPEEFLDVKAEDWKYDPNSDEVPIIIPRNYLGLYNSAFAQSQGLPLLSEATMSSLPLQLDLSGAGEEVQLRGRIVGFSNRLNTLLVPLPFLEAMNERLAPGAEAPSTRLIVEVKSPSDPAITLYLRDHHYESEGERLASGESMYLLRLLAGLVLAIGVLISALSVYLLLLSIYLLLQKNTRQIEDLLLLGYTRSAVIRPYIALTLLVQCAVLGLSLVAVAYARGYYIEAAQRLLSDEVSGGLGTTALIGVGIFLITALINTLSIRHKVHSLRLFAKA</sequence>
<keyword evidence="1" id="KW-0812">Transmembrane</keyword>
<evidence type="ECO:0000313" key="2">
    <source>
        <dbReference type="EMBL" id="KXB76688.1"/>
    </source>
</evidence>
<organism evidence="2 3">
    <name type="scientific">Porphyromonas somerae</name>
    <dbReference type="NCBI Taxonomy" id="322095"/>
    <lineage>
        <taxon>Bacteria</taxon>
        <taxon>Pseudomonadati</taxon>
        <taxon>Bacteroidota</taxon>
        <taxon>Bacteroidia</taxon>
        <taxon>Bacteroidales</taxon>
        <taxon>Porphyromonadaceae</taxon>
        <taxon>Porphyromonas</taxon>
    </lineage>
</organism>
<gene>
    <name evidence="2" type="ORF">HMPREF3185_00799</name>
</gene>
<dbReference type="AlphaFoldDB" id="A0A134B9R3"/>
<reference evidence="3" key="1">
    <citation type="submission" date="2016-01" db="EMBL/GenBank/DDBJ databases">
        <authorList>
            <person name="Mitreva M."/>
            <person name="Pepin K.H."/>
            <person name="Mihindukulasuriya K.A."/>
            <person name="Fulton R."/>
            <person name="Fronick C."/>
            <person name="O'Laughlin M."/>
            <person name="Miner T."/>
            <person name="Herter B."/>
            <person name="Rosa B.A."/>
            <person name="Cordes M."/>
            <person name="Tomlinson C."/>
            <person name="Wollam A."/>
            <person name="Palsikar V.B."/>
            <person name="Mardis E.R."/>
            <person name="Wilson R.K."/>
        </authorList>
    </citation>
    <scope>NUCLEOTIDE SEQUENCE [LARGE SCALE GENOMIC DNA]</scope>
    <source>
        <strain evidence="3">KA00683</strain>
    </source>
</reference>
<feature type="transmembrane region" description="Helical" evidence="1">
    <location>
        <begin position="18"/>
        <end position="39"/>
    </location>
</feature>
<feature type="transmembrane region" description="Helical" evidence="1">
    <location>
        <begin position="270"/>
        <end position="298"/>
    </location>
</feature>
<comment type="caution">
    <text evidence="2">The sequence shown here is derived from an EMBL/GenBank/DDBJ whole genome shotgun (WGS) entry which is preliminary data.</text>
</comment>
<feature type="transmembrane region" description="Helical" evidence="1">
    <location>
        <begin position="364"/>
        <end position="384"/>
    </location>
</feature>
<evidence type="ECO:0000256" key="1">
    <source>
        <dbReference type="SAM" id="Phobius"/>
    </source>
</evidence>
<dbReference type="RefSeq" id="WP_060935212.1">
    <property type="nucleotide sequence ID" value="NZ_KQ960437.1"/>
</dbReference>
<dbReference type="Proteomes" id="UP000070224">
    <property type="component" value="Unassembled WGS sequence"/>
</dbReference>
<evidence type="ECO:0008006" key="4">
    <source>
        <dbReference type="Google" id="ProtNLM"/>
    </source>
</evidence>
<accession>A0A134B9R3</accession>
<keyword evidence="1" id="KW-1133">Transmembrane helix</keyword>
<protein>
    <recommendedName>
        <fullName evidence="4">Efflux ABC transporter, permease protein</fullName>
    </recommendedName>
</protein>
<keyword evidence="3" id="KW-1185">Reference proteome</keyword>
<dbReference type="EMBL" id="LSDK01000057">
    <property type="protein sequence ID" value="KXB76688.1"/>
    <property type="molecule type" value="Genomic_DNA"/>
</dbReference>
<dbReference type="OrthoDB" id="1011751at2"/>
<name>A0A134B9R3_9PORP</name>
<dbReference type="STRING" id="322095.HMPREF3185_00799"/>
<dbReference type="PATRIC" id="fig|322095.3.peg.788"/>
<keyword evidence="1" id="KW-0472">Membrane</keyword>
<evidence type="ECO:0000313" key="3">
    <source>
        <dbReference type="Proteomes" id="UP000070224"/>
    </source>
</evidence>